<dbReference type="SMART" id="SM00065">
    <property type="entry name" value="GAF"/>
    <property type="match status" value="1"/>
</dbReference>
<keyword evidence="1" id="KW-0600">Photoreceptor protein</keyword>
<dbReference type="InterPro" id="IPR013515">
    <property type="entry name" value="Phytochrome_cen-reg"/>
</dbReference>
<dbReference type="InterPro" id="IPR016132">
    <property type="entry name" value="Phyto_chromo_attachment"/>
</dbReference>
<proteinExistence type="predicted"/>
<dbReference type="AlphaFoldDB" id="A0A6M5UML6"/>
<dbReference type="SMART" id="SM00331">
    <property type="entry name" value="PP2C_SIG"/>
    <property type="match status" value="1"/>
</dbReference>
<dbReference type="InterPro" id="IPR036457">
    <property type="entry name" value="PPM-type-like_dom_sf"/>
</dbReference>
<keyword evidence="5" id="KW-0675">Receptor</keyword>
<evidence type="ECO:0000259" key="7">
    <source>
        <dbReference type="PROSITE" id="PS50046"/>
    </source>
</evidence>
<sequence length="847" mass="91095">MGHLLVVGGRADGPGSRSSDERRYRGVPWRRSRRPRAARSTPLRSTGPGRGGRRGSLGHSTRILEPRWSVDSHRRSRSRAATQTEDHVTRTADEPELLAPGEAVDLDNCAREPIHVPGMIQPRGVLLVVRESDGALLQASANAAVHLGVPAEELVGRPLGDALGEGPAHQVLAHAANVGDLATRNPVSLTLDRWDGSPLAVDAVLHRPPLPPDGPETEPVLVVELETAAGARPLTFPNTYLAVRHALRDLERAATLGELYDDAVRHVRDLTGFDRVMIYRFDAAYNGEVVAEARREDLNAFLGLHYPASDIPPQARALYEKNWIRLIADVDYAPQPIVPTLLPTTGAPLDLTYSTLRSVSPIHLEYLRNMGVRASMSISLLREGKLWGLIACHHYAGPHEPPYEVRTAAEFLGSALSVRLVAQAEDEREAEVRRAEGVLAHLAADSRDESVPIGTALTRSGWLRRLVRADGAVVVAEGDLIKVGSAPDEAACRALVAWVLGHDEDLVVTEALGRDAPEVAALVPDVAGVMGIVLPEGQVVVWLRDEVLRHVDWGGDPYNKAIALREGDTVRLSPRKSFERWREVVRGHSAPWTSDQTDVATSLRGHLVEALYVRGRKAVRATEELQRSLLPALLPDVPGWTLQSRYESAGTGLVGGDWYDALMLPSGRLALVVGDVTGHGLQAAATMGQLGTTLRAALVSTGSAVEAVERLGEVARWTLPGEVATLAVALLDPVSGVVEHVSVGHPPLLVVGPDGSTCWTESASVPPLGLVDRVPPAHHVQVPRGGALVLYSDGLIERRRESIRDGLDRLAAVFAAGPDVDVDSIVTAARDPRSADDATLLLARRDA</sequence>
<dbReference type="Gene3D" id="3.30.450.270">
    <property type="match status" value="1"/>
</dbReference>
<organism evidence="8 9">
    <name type="scientific">Cellulosimicrobium protaetiae</name>
    <dbReference type="NCBI Taxonomy" id="2587808"/>
    <lineage>
        <taxon>Bacteria</taxon>
        <taxon>Bacillati</taxon>
        <taxon>Actinomycetota</taxon>
        <taxon>Actinomycetes</taxon>
        <taxon>Micrococcales</taxon>
        <taxon>Promicromonosporaceae</taxon>
        <taxon>Cellulosimicrobium</taxon>
    </lineage>
</organism>
<dbReference type="Pfam" id="PF00360">
    <property type="entry name" value="PHY"/>
    <property type="match status" value="1"/>
</dbReference>
<keyword evidence="3" id="KW-0378">Hydrolase</keyword>
<dbReference type="InterPro" id="IPR052016">
    <property type="entry name" value="Bact_Sigma-Reg"/>
</dbReference>
<dbReference type="Proteomes" id="UP000451354">
    <property type="component" value="Chromosome"/>
</dbReference>
<dbReference type="GO" id="GO:0016791">
    <property type="term" value="F:phosphatase activity"/>
    <property type="evidence" value="ECO:0007669"/>
    <property type="project" value="TreeGrafter"/>
</dbReference>
<feature type="compositionally biased region" description="Basic residues" evidence="6">
    <location>
        <begin position="28"/>
        <end position="37"/>
    </location>
</feature>
<feature type="compositionally biased region" description="Low complexity" evidence="6">
    <location>
        <begin position="38"/>
        <end position="47"/>
    </location>
</feature>
<dbReference type="SUPFAM" id="SSF55781">
    <property type="entry name" value="GAF domain-like"/>
    <property type="match status" value="2"/>
</dbReference>
<keyword evidence="4" id="KW-0157">Chromophore</keyword>
<dbReference type="GO" id="GO:0009584">
    <property type="term" value="P:detection of visible light"/>
    <property type="evidence" value="ECO:0007669"/>
    <property type="project" value="InterPro"/>
</dbReference>
<dbReference type="InterPro" id="IPR035965">
    <property type="entry name" value="PAS-like_dom_sf"/>
</dbReference>
<dbReference type="PANTHER" id="PTHR43156:SF2">
    <property type="entry name" value="STAGE II SPORULATION PROTEIN E"/>
    <property type="match status" value="1"/>
</dbReference>
<name>A0A6M5UML6_9MICO</name>
<dbReference type="Gene3D" id="3.30.450.20">
    <property type="entry name" value="PAS domain"/>
    <property type="match status" value="1"/>
</dbReference>
<dbReference type="InterPro" id="IPR029016">
    <property type="entry name" value="GAF-like_dom_sf"/>
</dbReference>
<dbReference type="GO" id="GO:0009881">
    <property type="term" value="F:photoreceptor activity"/>
    <property type="evidence" value="ECO:0007669"/>
    <property type="project" value="UniProtKB-KW"/>
</dbReference>
<evidence type="ECO:0000256" key="1">
    <source>
        <dbReference type="ARBA" id="ARBA00022543"/>
    </source>
</evidence>
<protein>
    <submittedName>
        <fullName evidence="8">SpoIIE family protein phosphatase</fullName>
    </submittedName>
</protein>
<dbReference type="InterPro" id="IPR001294">
    <property type="entry name" value="Phytochrome"/>
</dbReference>
<evidence type="ECO:0000256" key="4">
    <source>
        <dbReference type="ARBA" id="ARBA00022991"/>
    </source>
</evidence>
<dbReference type="EMBL" id="CP052757">
    <property type="protein sequence ID" value="QJW38603.1"/>
    <property type="molecule type" value="Genomic_DNA"/>
</dbReference>
<dbReference type="Pfam" id="PF08446">
    <property type="entry name" value="PAS_2"/>
    <property type="match status" value="1"/>
</dbReference>
<gene>
    <name evidence="8" type="ORF">FIC82_017740</name>
</gene>
<evidence type="ECO:0000256" key="5">
    <source>
        <dbReference type="ARBA" id="ARBA00023170"/>
    </source>
</evidence>
<reference evidence="8 9" key="1">
    <citation type="journal article" date="2022" name="Int. J. Syst. Evol. Microbiol.">
        <title>Cellulosimicrobium protaetiae sp. nov., isolated from the gut of the larva of Protaetia brevitarsis seulensis.</title>
        <authorList>
            <person name="Le Han H."/>
            <person name="Nguyen T.T.H."/>
            <person name="Li Z."/>
            <person name="Shin N.R."/>
            <person name="Kim S.G."/>
        </authorList>
    </citation>
    <scope>NUCLEOTIDE SEQUENCE [LARGE SCALE GENOMIC DNA]</scope>
    <source>
        <strain evidence="8 9">BI34</strain>
    </source>
</reference>
<dbReference type="PROSITE" id="PS50046">
    <property type="entry name" value="PHYTOCHROME_2"/>
    <property type="match status" value="1"/>
</dbReference>
<feature type="compositionally biased region" description="Basic and acidic residues" evidence="6">
    <location>
        <begin position="84"/>
        <end position="93"/>
    </location>
</feature>
<dbReference type="PRINTS" id="PR01033">
    <property type="entry name" value="PHYTOCHROME"/>
</dbReference>
<accession>A0A6M5UML6</accession>
<dbReference type="PANTHER" id="PTHR43156">
    <property type="entry name" value="STAGE II SPORULATION PROTEIN E-RELATED"/>
    <property type="match status" value="1"/>
</dbReference>
<evidence type="ECO:0000313" key="8">
    <source>
        <dbReference type="EMBL" id="QJW38603.1"/>
    </source>
</evidence>
<feature type="compositionally biased region" description="Basic and acidic residues" evidence="6">
    <location>
        <begin position="62"/>
        <end position="73"/>
    </location>
</feature>
<dbReference type="Pfam" id="PF07228">
    <property type="entry name" value="SpoIIE"/>
    <property type="match status" value="1"/>
</dbReference>
<keyword evidence="9" id="KW-1185">Reference proteome</keyword>
<dbReference type="KEGG" id="cprt:FIC82_017740"/>
<dbReference type="InterPro" id="IPR001932">
    <property type="entry name" value="PPM-type_phosphatase-like_dom"/>
</dbReference>
<dbReference type="InterPro" id="IPR003018">
    <property type="entry name" value="GAF"/>
</dbReference>
<dbReference type="OrthoDB" id="23692at2"/>
<evidence type="ECO:0000256" key="6">
    <source>
        <dbReference type="SAM" id="MobiDB-lite"/>
    </source>
</evidence>
<evidence type="ECO:0000256" key="2">
    <source>
        <dbReference type="ARBA" id="ARBA00022606"/>
    </source>
</evidence>
<dbReference type="SUPFAM" id="SSF55785">
    <property type="entry name" value="PYP-like sensor domain (PAS domain)"/>
    <property type="match status" value="1"/>
</dbReference>
<evidence type="ECO:0000256" key="3">
    <source>
        <dbReference type="ARBA" id="ARBA00022801"/>
    </source>
</evidence>
<dbReference type="InterPro" id="IPR043150">
    <property type="entry name" value="Phytochrome_PHY_sf"/>
</dbReference>
<feature type="region of interest" description="Disordered" evidence="6">
    <location>
        <begin position="1"/>
        <end position="94"/>
    </location>
</feature>
<dbReference type="Gene3D" id="3.30.450.40">
    <property type="match status" value="1"/>
</dbReference>
<keyword evidence="2" id="KW-0716">Sensory transduction</keyword>
<feature type="domain" description="Phytochrome chromophore attachment site" evidence="7">
    <location>
        <begin position="255"/>
        <end position="414"/>
    </location>
</feature>
<evidence type="ECO:0000313" key="9">
    <source>
        <dbReference type="Proteomes" id="UP000451354"/>
    </source>
</evidence>
<dbReference type="Pfam" id="PF01590">
    <property type="entry name" value="GAF"/>
    <property type="match status" value="1"/>
</dbReference>
<dbReference type="InterPro" id="IPR013654">
    <property type="entry name" value="PAS_2"/>
</dbReference>
<dbReference type="SUPFAM" id="SSF81606">
    <property type="entry name" value="PP2C-like"/>
    <property type="match status" value="1"/>
</dbReference>
<dbReference type="GO" id="GO:0006355">
    <property type="term" value="P:regulation of DNA-templated transcription"/>
    <property type="evidence" value="ECO:0007669"/>
    <property type="project" value="InterPro"/>
</dbReference>
<dbReference type="Gene3D" id="3.60.40.10">
    <property type="entry name" value="PPM-type phosphatase domain"/>
    <property type="match status" value="1"/>
</dbReference>